<dbReference type="EMBL" id="MU853783">
    <property type="protein sequence ID" value="KAK3941400.1"/>
    <property type="molecule type" value="Genomic_DNA"/>
</dbReference>
<sequence length="218" mass="23977">MPIVLIYGVCGEGATTRASWAGNGETWADWRPEGAGTLSLHKVIIEDMATAMRNDQQNSNADERKAVETFKFLMAITLAHEMVHFFIGFLAGSTIPCTPPSITGARLRHNHTDDSGNEIGESGYAWEKCAFGGKVVAIEDVNHPLGGRQAGVLVLKKGNDTGRLIRHDWEQDSIEKKAILPRPTIDFKRLTRQNLASRTPMNVVRKMALDAGLRRRGA</sequence>
<proteinExistence type="predicted"/>
<evidence type="ECO:0000313" key="2">
    <source>
        <dbReference type="Proteomes" id="UP001303473"/>
    </source>
</evidence>
<reference evidence="2" key="1">
    <citation type="journal article" date="2023" name="Mol. Phylogenet. Evol.">
        <title>Genome-scale phylogeny and comparative genomics of the fungal order Sordariales.</title>
        <authorList>
            <person name="Hensen N."/>
            <person name="Bonometti L."/>
            <person name="Westerberg I."/>
            <person name="Brannstrom I.O."/>
            <person name="Guillou S."/>
            <person name="Cros-Aarteil S."/>
            <person name="Calhoun S."/>
            <person name="Haridas S."/>
            <person name="Kuo A."/>
            <person name="Mondo S."/>
            <person name="Pangilinan J."/>
            <person name="Riley R."/>
            <person name="LaButti K."/>
            <person name="Andreopoulos B."/>
            <person name="Lipzen A."/>
            <person name="Chen C."/>
            <person name="Yan M."/>
            <person name="Daum C."/>
            <person name="Ng V."/>
            <person name="Clum A."/>
            <person name="Steindorff A."/>
            <person name="Ohm R.A."/>
            <person name="Martin F."/>
            <person name="Silar P."/>
            <person name="Natvig D.O."/>
            <person name="Lalanne C."/>
            <person name="Gautier V."/>
            <person name="Ament-Velasquez S.L."/>
            <person name="Kruys A."/>
            <person name="Hutchinson M.I."/>
            <person name="Powell A.J."/>
            <person name="Barry K."/>
            <person name="Miller A.N."/>
            <person name="Grigoriev I.V."/>
            <person name="Debuchy R."/>
            <person name="Gladieux P."/>
            <person name="Hiltunen Thoren M."/>
            <person name="Johannesson H."/>
        </authorList>
    </citation>
    <scope>NUCLEOTIDE SEQUENCE [LARGE SCALE GENOMIC DNA]</scope>
    <source>
        <strain evidence="2">CBS 340.73</strain>
    </source>
</reference>
<accession>A0AAN6N9Q0</accession>
<protein>
    <submittedName>
        <fullName evidence="1">Uncharacterized protein</fullName>
    </submittedName>
</protein>
<keyword evidence="2" id="KW-1185">Reference proteome</keyword>
<comment type="caution">
    <text evidence="1">The sequence shown here is derived from an EMBL/GenBank/DDBJ whole genome shotgun (WGS) entry which is preliminary data.</text>
</comment>
<name>A0AAN6N9Q0_9PEZI</name>
<dbReference type="AlphaFoldDB" id="A0AAN6N9Q0"/>
<evidence type="ECO:0000313" key="1">
    <source>
        <dbReference type="EMBL" id="KAK3941400.1"/>
    </source>
</evidence>
<organism evidence="1 2">
    <name type="scientific">Diplogelasinospora grovesii</name>
    <dbReference type="NCBI Taxonomy" id="303347"/>
    <lineage>
        <taxon>Eukaryota</taxon>
        <taxon>Fungi</taxon>
        <taxon>Dikarya</taxon>
        <taxon>Ascomycota</taxon>
        <taxon>Pezizomycotina</taxon>
        <taxon>Sordariomycetes</taxon>
        <taxon>Sordariomycetidae</taxon>
        <taxon>Sordariales</taxon>
        <taxon>Diplogelasinosporaceae</taxon>
        <taxon>Diplogelasinospora</taxon>
    </lineage>
</organism>
<dbReference type="Proteomes" id="UP001303473">
    <property type="component" value="Unassembled WGS sequence"/>
</dbReference>
<gene>
    <name evidence="1" type="ORF">QBC46DRAFT_340533</name>
</gene>